<evidence type="ECO:0000313" key="3">
    <source>
        <dbReference type="Proteomes" id="UP000770661"/>
    </source>
</evidence>
<dbReference type="AlphaFoldDB" id="A0A8J4YM58"/>
<feature type="compositionally biased region" description="Basic and acidic residues" evidence="1">
    <location>
        <begin position="1"/>
        <end position="12"/>
    </location>
</feature>
<organism evidence="2 3">
    <name type="scientific">Chionoecetes opilio</name>
    <name type="common">Atlantic snow crab</name>
    <name type="synonym">Cancer opilio</name>
    <dbReference type="NCBI Taxonomy" id="41210"/>
    <lineage>
        <taxon>Eukaryota</taxon>
        <taxon>Metazoa</taxon>
        <taxon>Ecdysozoa</taxon>
        <taxon>Arthropoda</taxon>
        <taxon>Crustacea</taxon>
        <taxon>Multicrustacea</taxon>
        <taxon>Malacostraca</taxon>
        <taxon>Eumalacostraca</taxon>
        <taxon>Eucarida</taxon>
        <taxon>Decapoda</taxon>
        <taxon>Pleocyemata</taxon>
        <taxon>Brachyura</taxon>
        <taxon>Eubrachyura</taxon>
        <taxon>Majoidea</taxon>
        <taxon>Majidae</taxon>
        <taxon>Chionoecetes</taxon>
    </lineage>
</organism>
<gene>
    <name evidence="2" type="ORF">GWK47_028298</name>
</gene>
<keyword evidence="3" id="KW-1185">Reference proteome</keyword>
<reference evidence="2" key="1">
    <citation type="submission" date="2020-07" db="EMBL/GenBank/DDBJ databases">
        <title>The High-quality genome of the commercially important snow crab, Chionoecetes opilio.</title>
        <authorList>
            <person name="Jeong J.-H."/>
            <person name="Ryu S."/>
        </authorList>
    </citation>
    <scope>NUCLEOTIDE SEQUENCE</scope>
    <source>
        <strain evidence="2">MADBK_172401_WGS</strain>
        <tissue evidence="2">Digestive gland</tissue>
    </source>
</reference>
<evidence type="ECO:0000256" key="1">
    <source>
        <dbReference type="SAM" id="MobiDB-lite"/>
    </source>
</evidence>
<dbReference type="EMBL" id="JACEEZ010000211">
    <property type="protein sequence ID" value="KAG0730432.1"/>
    <property type="molecule type" value="Genomic_DNA"/>
</dbReference>
<dbReference type="Proteomes" id="UP000770661">
    <property type="component" value="Unassembled WGS sequence"/>
</dbReference>
<accession>A0A8J4YM58</accession>
<feature type="compositionally biased region" description="Gly residues" evidence="1">
    <location>
        <begin position="121"/>
        <end position="130"/>
    </location>
</feature>
<proteinExistence type="predicted"/>
<comment type="caution">
    <text evidence="2">The sequence shown here is derived from an EMBL/GenBank/DDBJ whole genome shotgun (WGS) entry which is preliminary data.</text>
</comment>
<evidence type="ECO:0000313" key="2">
    <source>
        <dbReference type="EMBL" id="KAG0730432.1"/>
    </source>
</evidence>
<name>A0A8J4YM58_CHIOP</name>
<protein>
    <submittedName>
        <fullName evidence="2">Uncharacterized protein</fullName>
    </submittedName>
</protein>
<feature type="compositionally biased region" description="Basic and acidic residues" evidence="1">
    <location>
        <begin position="109"/>
        <end position="120"/>
    </location>
</feature>
<feature type="compositionally biased region" description="Basic and acidic residues" evidence="1">
    <location>
        <begin position="50"/>
        <end position="64"/>
    </location>
</feature>
<feature type="compositionally biased region" description="Gly residues" evidence="1">
    <location>
        <begin position="65"/>
        <end position="75"/>
    </location>
</feature>
<feature type="region of interest" description="Disordered" evidence="1">
    <location>
        <begin position="1"/>
        <end position="130"/>
    </location>
</feature>
<sequence length="130" mass="13888">MGPRSRPPDDQWNKPPVNRLTSNRGGNGAPVNRTEEEGGGPPKDPPQRAGEVHLEGTQKKREGKGPGGQEAGGGSPPNPRRWARVGQHSFPVGATGIILDYHRIRRGHRGEGSRRGDLRRLGGGGKGTQN</sequence>